<dbReference type="PROSITE" id="PS51462">
    <property type="entry name" value="NUDIX"/>
    <property type="match status" value="1"/>
</dbReference>
<evidence type="ECO:0000313" key="3">
    <source>
        <dbReference type="EMBL" id="GAA1931593.1"/>
    </source>
</evidence>
<comment type="caution">
    <text evidence="3">The sequence shown here is derived from an EMBL/GenBank/DDBJ whole genome shotgun (WGS) entry which is preliminary data.</text>
</comment>
<keyword evidence="4" id="KW-1185">Reference proteome</keyword>
<dbReference type="RefSeq" id="WP_344009420.1">
    <property type="nucleotide sequence ID" value="NZ_BAAAMY010000014.1"/>
</dbReference>
<feature type="domain" description="Nudix hydrolase" evidence="2">
    <location>
        <begin position="45"/>
        <end position="189"/>
    </location>
</feature>
<name>A0ABN2PW18_9ACTN</name>
<dbReference type="EMBL" id="BAAAMY010000014">
    <property type="protein sequence ID" value="GAA1931593.1"/>
    <property type="molecule type" value="Genomic_DNA"/>
</dbReference>
<keyword evidence="3" id="KW-0378">Hydrolase</keyword>
<comment type="similarity">
    <text evidence="1">Belongs to the Nudix hydrolase family.</text>
</comment>
<dbReference type="Pfam" id="PF00293">
    <property type="entry name" value="NUDIX"/>
    <property type="match status" value="1"/>
</dbReference>
<accession>A0ABN2PW18</accession>
<protein>
    <submittedName>
        <fullName evidence="3">NUDIX hydrolase</fullName>
    </submittedName>
</protein>
<dbReference type="Gene3D" id="3.90.79.10">
    <property type="entry name" value="Nucleoside Triphosphate Pyrophosphohydrolase"/>
    <property type="match status" value="1"/>
</dbReference>
<proteinExistence type="inferred from homology"/>
<dbReference type="InterPro" id="IPR015797">
    <property type="entry name" value="NUDIX_hydrolase-like_dom_sf"/>
</dbReference>
<evidence type="ECO:0000259" key="2">
    <source>
        <dbReference type="PROSITE" id="PS51462"/>
    </source>
</evidence>
<sequence>MTLHADALAVLTAWAAPDAAQEVLRRRYVDHLRLHEDGLTRGCRPSHLTASVLVLDAPAERVLLTLHARAGRWFQLGGHCEPEDATLADAAAREAREESGIADLDLDAVPVQLSEHAVPFCGPAPTSGTTPATTTHHLDVRYLAVAPPGARPVVSDESTDLAWWPADALPEPDADLVELVARARERLVPRRTPSARQP</sequence>
<reference evidence="3 4" key="1">
    <citation type="journal article" date="2019" name="Int. J. Syst. Evol. Microbiol.">
        <title>The Global Catalogue of Microorganisms (GCM) 10K type strain sequencing project: providing services to taxonomists for standard genome sequencing and annotation.</title>
        <authorList>
            <consortium name="The Broad Institute Genomics Platform"/>
            <consortium name="The Broad Institute Genome Sequencing Center for Infectious Disease"/>
            <person name="Wu L."/>
            <person name="Ma J."/>
        </authorList>
    </citation>
    <scope>NUCLEOTIDE SEQUENCE [LARGE SCALE GENOMIC DNA]</scope>
    <source>
        <strain evidence="3 4">JCM 14046</strain>
    </source>
</reference>
<dbReference type="PANTHER" id="PTHR43736">
    <property type="entry name" value="ADP-RIBOSE PYROPHOSPHATASE"/>
    <property type="match status" value="1"/>
</dbReference>
<dbReference type="InterPro" id="IPR000086">
    <property type="entry name" value="NUDIX_hydrolase_dom"/>
</dbReference>
<dbReference type="GO" id="GO:0016787">
    <property type="term" value="F:hydrolase activity"/>
    <property type="evidence" value="ECO:0007669"/>
    <property type="project" value="UniProtKB-KW"/>
</dbReference>
<dbReference type="Proteomes" id="UP001501612">
    <property type="component" value="Unassembled WGS sequence"/>
</dbReference>
<evidence type="ECO:0000313" key="4">
    <source>
        <dbReference type="Proteomes" id="UP001501612"/>
    </source>
</evidence>
<evidence type="ECO:0000256" key="1">
    <source>
        <dbReference type="ARBA" id="ARBA00005582"/>
    </source>
</evidence>
<organism evidence="3 4">
    <name type="scientific">Nocardioides lentus</name>
    <dbReference type="NCBI Taxonomy" id="338077"/>
    <lineage>
        <taxon>Bacteria</taxon>
        <taxon>Bacillati</taxon>
        <taxon>Actinomycetota</taxon>
        <taxon>Actinomycetes</taxon>
        <taxon>Propionibacteriales</taxon>
        <taxon>Nocardioidaceae</taxon>
        <taxon>Nocardioides</taxon>
    </lineage>
</organism>
<dbReference type="SUPFAM" id="SSF55811">
    <property type="entry name" value="Nudix"/>
    <property type="match status" value="1"/>
</dbReference>
<gene>
    <name evidence="3" type="ORF">GCM10009737_36960</name>
</gene>
<dbReference type="PANTHER" id="PTHR43736:SF1">
    <property type="entry name" value="DIHYDRONEOPTERIN TRIPHOSPHATE DIPHOSPHATASE"/>
    <property type="match status" value="1"/>
</dbReference>